<evidence type="ECO:0000313" key="6">
    <source>
        <dbReference type="EMBL" id="SDM53410.1"/>
    </source>
</evidence>
<keyword evidence="2 5" id="KW-0812">Transmembrane</keyword>
<keyword evidence="3 5" id="KW-1133">Transmembrane helix</keyword>
<comment type="subcellular location">
    <subcellularLocation>
        <location evidence="1">Membrane</location>
        <topology evidence="1">Multi-pass membrane protein</topology>
    </subcellularLocation>
</comment>
<evidence type="ECO:0000256" key="1">
    <source>
        <dbReference type="ARBA" id="ARBA00004141"/>
    </source>
</evidence>
<dbReference type="InterPro" id="IPR037294">
    <property type="entry name" value="ABC_BtuC-like"/>
</dbReference>
<dbReference type="STRING" id="211114.SAMN04489726_2101"/>
<dbReference type="SUPFAM" id="SSF81345">
    <property type="entry name" value="ABC transporter involved in vitamin B12 uptake, BtuC"/>
    <property type="match status" value="1"/>
</dbReference>
<evidence type="ECO:0000313" key="7">
    <source>
        <dbReference type="Proteomes" id="UP000183376"/>
    </source>
</evidence>
<dbReference type="Proteomes" id="UP000183376">
    <property type="component" value="Chromosome I"/>
</dbReference>
<evidence type="ECO:0000256" key="3">
    <source>
        <dbReference type="ARBA" id="ARBA00022989"/>
    </source>
</evidence>
<sequence length="73" mass="7458">MTARPVVFIALAAPQIGRRLFATSGVGLLPAALTGAVLLLAAVALSVGVVTTAIGGCYLLWLLVKEMPGARLR</sequence>
<evidence type="ECO:0000256" key="2">
    <source>
        <dbReference type="ARBA" id="ARBA00022692"/>
    </source>
</evidence>
<dbReference type="eggNOG" id="COG4779">
    <property type="taxonomic scope" value="Bacteria"/>
</dbReference>
<accession>A0A1G9U033</accession>
<name>A0A1G9U033_ALLAB</name>
<organism evidence="6 7">
    <name type="scientific">Allokutzneria albata</name>
    <name type="common">Kibdelosporangium albatum</name>
    <dbReference type="NCBI Taxonomy" id="211114"/>
    <lineage>
        <taxon>Bacteria</taxon>
        <taxon>Bacillati</taxon>
        <taxon>Actinomycetota</taxon>
        <taxon>Actinomycetes</taxon>
        <taxon>Pseudonocardiales</taxon>
        <taxon>Pseudonocardiaceae</taxon>
        <taxon>Allokutzneria</taxon>
    </lineage>
</organism>
<feature type="transmembrane region" description="Helical" evidence="5">
    <location>
        <begin position="38"/>
        <end position="64"/>
    </location>
</feature>
<keyword evidence="7" id="KW-1185">Reference proteome</keyword>
<dbReference type="EMBL" id="LT629701">
    <property type="protein sequence ID" value="SDM53410.1"/>
    <property type="molecule type" value="Genomic_DNA"/>
</dbReference>
<evidence type="ECO:0000256" key="5">
    <source>
        <dbReference type="SAM" id="Phobius"/>
    </source>
</evidence>
<proteinExistence type="predicted"/>
<evidence type="ECO:0000256" key="4">
    <source>
        <dbReference type="ARBA" id="ARBA00023136"/>
    </source>
</evidence>
<dbReference type="AlphaFoldDB" id="A0A1G9U033"/>
<protein>
    <submittedName>
        <fullName evidence="6">Iron complex transport system permease protein</fullName>
    </submittedName>
</protein>
<gene>
    <name evidence="6" type="ORF">SAMN04489726_2101</name>
</gene>
<dbReference type="Gene3D" id="1.10.3470.10">
    <property type="entry name" value="ABC transporter involved in vitamin B12 uptake, BtuC"/>
    <property type="match status" value="1"/>
</dbReference>
<reference evidence="6 7" key="1">
    <citation type="submission" date="2016-10" db="EMBL/GenBank/DDBJ databases">
        <authorList>
            <person name="de Groot N.N."/>
        </authorList>
    </citation>
    <scope>NUCLEOTIDE SEQUENCE [LARGE SCALE GENOMIC DNA]</scope>
    <source>
        <strain evidence="6 7">DSM 44149</strain>
    </source>
</reference>
<dbReference type="GO" id="GO:0016020">
    <property type="term" value="C:membrane"/>
    <property type="evidence" value="ECO:0007669"/>
    <property type="project" value="UniProtKB-SubCell"/>
</dbReference>
<keyword evidence="4 5" id="KW-0472">Membrane</keyword>